<organism evidence="3">
    <name type="scientific">Mycosarcoma maydis</name>
    <name type="common">Corn smut fungus</name>
    <name type="synonym">Ustilago maydis</name>
    <dbReference type="NCBI Taxonomy" id="5270"/>
    <lineage>
        <taxon>Eukaryota</taxon>
        <taxon>Fungi</taxon>
        <taxon>Dikarya</taxon>
        <taxon>Basidiomycota</taxon>
        <taxon>Ustilaginomycotina</taxon>
        <taxon>Ustilaginomycetes</taxon>
        <taxon>Ustilaginales</taxon>
        <taxon>Ustilaginaceae</taxon>
        <taxon>Mycosarcoma</taxon>
    </lineage>
</organism>
<dbReference type="AlphaFoldDB" id="G0X7D6"/>
<evidence type="ECO:0000256" key="2">
    <source>
        <dbReference type="SAM" id="SignalP"/>
    </source>
</evidence>
<feature type="compositionally biased region" description="Gly residues" evidence="1">
    <location>
        <begin position="144"/>
        <end position="153"/>
    </location>
</feature>
<accession>G0X7D6</accession>
<gene>
    <name evidence="3" type="ORF">um01987</name>
</gene>
<proteinExistence type="predicted"/>
<protein>
    <submittedName>
        <fullName evidence="3">Pep1</fullName>
    </submittedName>
</protein>
<reference evidence="3" key="1">
    <citation type="journal article" date="2014" name="PLoS ONE">
        <title>Patterns of Variation at Ustilago maydis Virulence Clusters 2A and 19A Largely Reflect the Demographic History of Its Populations.</title>
        <authorList>
            <person name="Kellner R."/>
            <person name="Hanschke C."/>
            <person name="Begerow D."/>
        </authorList>
    </citation>
    <scope>NUCLEOTIDE SEQUENCE</scope>
    <source>
        <strain evidence="3">RK214</strain>
        <strain evidence="4">RK215</strain>
    </source>
</reference>
<keyword evidence="2" id="KW-0732">Signal</keyword>
<name>G0X7D6_MYCMD</name>
<evidence type="ECO:0000313" key="4">
    <source>
        <dbReference type="EMBL" id="AEK86684.1"/>
    </source>
</evidence>
<dbReference type="VEuPathDB" id="FungiDB:UMAG_01987"/>
<evidence type="ECO:0000256" key="1">
    <source>
        <dbReference type="SAM" id="MobiDB-lite"/>
    </source>
</evidence>
<dbReference type="EMBL" id="HQ002860">
    <property type="protein sequence ID" value="AEK86684.1"/>
    <property type="molecule type" value="Genomic_DNA"/>
</dbReference>
<feature type="region of interest" description="Disordered" evidence="1">
    <location>
        <begin position="144"/>
        <end position="183"/>
    </location>
</feature>
<dbReference type="EMBL" id="HQ002859">
    <property type="protein sequence ID" value="AEK86683.1"/>
    <property type="molecule type" value="Genomic_DNA"/>
</dbReference>
<sequence length="183" mass="18806">MMTTLVQATLLSLALVLLGSTVPVHADAAGAVPLPNFKVDPQPLASTFYWFSSVEVGVCYNPQARVGSTKGALHCTHQENYDRDNNSYTLPQTCVALKPLGKAFSSNVRDSCTNAKGIFNVIVPASSNALGFQAYDAVQAKGGTGGAGTGGTGTDDDTSAPDSNDQEKKGGGLLGGIGSMFGM</sequence>
<feature type="chain" id="PRO_5007659531" evidence="2">
    <location>
        <begin position="27"/>
        <end position="183"/>
    </location>
</feature>
<evidence type="ECO:0000313" key="3">
    <source>
        <dbReference type="EMBL" id="AEK86683.1"/>
    </source>
</evidence>
<feature type="signal peptide" evidence="2">
    <location>
        <begin position="1"/>
        <end position="26"/>
    </location>
</feature>
<feature type="compositionally biased region" description="Gly residues" evidence="1">
    <location>
        <begin position="171"/>
        <end position="183"/>
    </location>
</feature>